<accession>A0A6G2BD82</accession>
<proteinExistence type="predicted"/>
<reference evidence="4 5" key="1">
    <citation type="submission" date="2019-11" db="EMBL/GenBank/DDBJ databases">
        <authorList>
            <person name="Yuan L."/>
        </authorList>
    </citation>
    <scope>NUCLEOTIDE SEQUENCE [LARGE SCALE GENOMIC DNA]</scope>
    <source>
        <strain evidence="4 5">TRM43335</strain>
    </source>
</reference>
<dbReference type="EMBL" id="WIXO01000001">
    <property type="protein sequence ID" value="MTE20245.1"/>
    <property type="molecule type" value="Genomic_DNA"/>
</dbReference>
<keyword evidence="2" id="KW-0812">Transmembrane</keyword>
<dbReference type="Gene3D" id="3.30.10.20">
    <property type="match status" value="2"/>
</dbReference>
<keyword evidence="5" id="KW-1185">Reference proteome</keyword>
<dbReference type="AlphaFoldDB" id="A0A6G2BD82"/>
<protein>
    <recommendedName>
        <fullName evidence="3">PASTA domain-containing protein</fullName>
    </recommendedName>
</protein>
<evidence type="ECO:0000313" key="5">
    <source>
        <dbReference type="Proteomes" id="UP000473014"/>
    </source>
</evidence>
<feature type="domain" description="PASTA" evidence="3">
    <location>
        <begin position="162"/>
        <end position="231"/>
    </location>
</feature>
<evidence type="ECO:0000256" key="1">
    <source>
        <dbReference type="SAM" id="MobiDB-lite"/>
    </source>
</evidence>
<comment type="caution">
    <text evidence="4">The sequence shown here is derived from an EMBL/GenBank/DDBJ whole genome shotgun (WGS) entry which is preliminary data.</text>
</comment>
<dbReference type="InterPro" id="IPR005543">
    <property type="entry name" value="PASTA_dom"/>
</dbReference>
<evidence type="ECO:0000313" key="4">
    <source>
        <dbReference type="EMBL" id="MTE20245.1"/>
    </source>
</evidence>
<sequence length="237" mass="24227">MQHQPTPTPPTKTGPNKKVVIGAVVAGLIVLGAIGSALDNNDTTSNATDTTTPALASPSPNTATAPAAPAQDTDDAPAAAELPNLVGKGLQAAQDQAQEAGFYQLTSHDATGRGRMQISDRGWKVCFQAPAPGEHPTDTEIDLGVVKLDEDCPADDKGIIEPADDGTMPDLVGDSVRIAHQTLPSNASITTTDASGQDRIVINGANWTVCTQTPAAGTAFDGEPVELTAVKVGETCP</sequence>
<evidence type="ECO:0000259" key="3">
    <source>
        <dbReference type="PROSITE" id="PS51178"/>
    </source>
</evidence>
<dbReference type="Proteomes" id="UP000473014">
    <property type="component" value="Unassembled WGS sequence"/>
</dbReference>
<gene>
    <name evidence="4" type="ORF">F0L17_14230</name>
</gene>
<dbReference type="RefSeq" id="WP_155071365.1">
    <property type="nucleotide sequence ID" value="NZ_WIXO01000001.1"/>
</dbReference>
<name>A0A6G2BD82_9ACTN</name>
<keyword evidence="2" id="KW-1133">Transmembrane helix</keyword>
<feature type="transmembrane region" description="Helical" evidence="2">
    <location>
        <begin position="20"/>
        <end position="38"/>
    </location>
</feature>
<keyword evidence="2" id="KW-0472">Membrane</keyword>
<organism evidence="4 5">
    <name type="scientific">Streptomyces taklimakanensis</name>
    <dbReference type="NCBI Taxonomy" id="2569853"/>
    <lineage>
        <taxon>Bacteria</taxon>
        <taxon>Bacillati</taxon>
        <taxon>Actinomycetota</taxon>
        <taxon>Actinomycetes</taxon>
        <taxon>Kitasatosporales</taxon>
        <taxon>Streptomycetaceae</taxon>
        <taxon>Streptomyces</taxon>
    </lineage>
</organism>
<feature type="region of interest" description="Disordered" evidence="1">
    <location>
        <begin position="38"/>
        <end position="75"/>
    </location>
</feature>
<evidence type="ECO:0000256" key="2">
    <source>
        <dbReference type="SAM" id="Phobius"/>
    </source>
</evidence>
<dbReference type="OrthoDB" id="4335972at2"/>
<dbReference type="PROSITE" id="PS51178">
    <property type="entry name" value="PASTA"/>
    <property type="match status" value="1"/>
</dbReference>